<dbReference type="Gene3D" id="3.30.420.10">
    <property type="entry name" value="Ribonuclease H-like superfamily/Ribonuclease H"/>
    <property type="match status" value="1"/>
</dbReference>
<dbReference type="EMBL" id="BKCJ010413025">
    <property type="protein sequence ID" value="GFA37370.1"/>
    <property type="molecule type" value="Genomic_DNA"/>
</dbReference>
<dbReference type="GO" id="GO:0015074">
    <property type="term" value="P:DNA integration"/>
    <property type="evidence" value="ECO:0007669"/>
    <property type="project" value="UniProtKB-KW"/>
</dbReference>
<protein>
    <submittedName>
        <fullName evidence="11">Integrase, catalytic region, zinc finger, CCHC-type, peptidase aspartic, catalytic</fullName>
    </submittedName>
</protein>
<keyword evidence="9" id="KW-0233">DNA recombination</keyword>
<keyword evidence="8" id="KW-0808">Transferase</keyword>
<sequence>GILVDEASWLINVDTGESAKSTVLGATATGTRETAIVGGLKNMSTDNGIEFVNQTLRSYYENVDISHERLVARTPQQTGVVERRNHTLVKAARTMLIYAKVPLFL</sequence>
<evidence type="ECO:0000256" key="2">
    <source>
        <dbReference type="ARBA" id="ARBA00022723"/>
    </source>
</evidence>
<keyword evidence="2" id="KW-0479">Metal-binding</keyword>
<evidence type="ECO:0000256" key="8">
    <source>
        <dbReference type="ARBA" id="ARBA00022932"/>
    </source>
</evidence>
<evidence type="ECO:0000259" key="10">
    <source>
        <dbReference type="PROSITE" id="PS50994"/>
    </source>
</evidence>
<evidence type="ECO:0000256" key="6">
    <source>
        <dbReference type="ARBA" id="ARBA00022908"/>
    </source>
</evidence>
<dbReference type="SUPFAM" id="SSF53098">
    <property type="entry name" value="Ribonuclease H-like"/>
    <property type="match status" value="1"/>
</dbReference>
<feature type="domain" description="Integrase catalytic" evidence="10">
    <location>
        <begin position="1"/>
        <end position="105"/>
    </location>
</feature>
<comment type="caution">
    <text evidence="11">The sequence shown here is derived from an EMBL/GenBank/DDBJ whole genome shotgun (WGS) entry which is preliminary data.</text>
</comment>
<keyword evidence="3" id="KW-0255">Endonuclease</keyword>
<accession>A0A699JIW5</accession>
<dbReference type="InterPro" id="IPR001584">
    <property type="entry name" value="Integrase_cat-core"/>
</dbReference>
<keyword evidence="1" id="KW-0540">Nuclease</keyword>
<dbReference type="AlphaFoldDB" id="A0A699JIW5"/>
<dbReference type="PANTHER" id="PTHR42648">
    <property type="entry name" value="TRANSPOSASE, PUTATIVE-RELATED"/>
    <property type="match status" value="1"/>
</dbReference>
<dbReference type="InterPro" id="IPR039537">
    <property type="entry name" value="Retrotran_Ty1/copia-like"/>
</dbReference>
<dbReference type="GO" id="GO:0006310">
    <property type="term" value="P:DNA recombination"/>
    <property type="evidence" value="ECO:0007669"/>
    <property type="project" value="UniProtKB-KW"/>
</dbReference>
<dbReference type="PANTHER" id="PTHR42648:SF11">
    <property type="entry name" value="TRANSPOSON TY4-P GAG-POL POLYPROTEIN"/>
    <property type="match status" value="1"/>
</dbReference>
<keyword evidence="8" id="KW-0239">DNA-directed DNA polymerase</keyword>
<dbReference type="GO" id="GO:0003887">
    <property type="term" value="F:DNA-directed DNA polymerase activity"/>
    <property type="evidence" value="ECO:0007669"/>
    <property type="project" value="UniProtKB-KW"/>
</dbReference>
<keyword evidence="7" id="KW-0695">RNA-directed DNA polymerase</keyword>
<organism evidence="11">
    <name type="scientific">Tanacetum cinerariifolium</name>
    <name type="common">Dalmatian daisy</name>
    <name type="synonym">Chrysanthemum cinerariifolium</name>
    <dbReference type="NCBI Taxonomy" id="118510"/>
    <lineage>
        <taxon>Eukaryota</taxon>
        <taxon>Viridiplantae</taxon>
        <taxon>Streptophyta</taxon>
        <taxon>Embryophyta</taxon>
        <taxon>Tracheophyta</taxon>
        <taxon>Spermatophyta</taxon>
        <taxon>Magnoliopsida</taxon>
        <taxon>eudicotyledons</taxon>
        <taxon>Gunneridae</taxon>
        <taxon>Pentapetalae</taxon>
        <taxon>asterids</taxon>
        <taxon>campanulids</taxon>
        <taxon>Asterales</taxon>
        <taxon>Asteraceae</taxon>
        <taxon>Asteroideae</taxon>
        <taxon>Anthemideae</taxon>
        <taxon>Anthemidinae</taxon>
        <taxon>Tanacetum</taxon>
    </lineage>
</organism>
<dbReference type="PROSITE" id="PS50994">
    <property type="entry name" value="INTEGRASE"/>
    <property type="match status" value="1"/>
</dbReference>
<dbReference type="InterPro" id="IPR036397">
    <property type="entry name" value="RNaseH_sf"/>
</dbReference>
<keyword evidence="6" id="KW-0229">DNA integration</keyword>
<keyword evidence="4" id="KW-0378">Hydrolase</keyword>
<dbReference type="GO" id="GO:0003676">
    <property type="term" value="F:nucleic acid binding"/>
    <property type="evidence" value="ECO:0007669"/>
    <property type="project" value="InterPro"/>
</dbReference>
<gene>
    <name evidence="11" type="ORF">Tci_609342</name>
</gene>
<dbReference type="InterPro" id="IPR012337">
    <property type="entry name" value="RNaseH-like_sf"/>
</dbReference>
<evidence type="ECO:0000256" key="7">
    <source>
        <dbReference type="ARBA" id="ARBA00022918"/>
    </source>
</evidence>
<dbReference type="GO" id="GO:0003964">
    <property type="term" value="F:RNA-directed DNA polymerase activity"/>
    <property type="evidence" value="ECO:0007669"/>
    <property type="project" value="UniProtKB-KW"/>
</dbReference>
<keyword evidence="5" id="KW-0460">Magnesium</keyword>
<dbReference type="GO" id="GO:0004519">
    <property type="term" value="F:endonuclease activity"/>
    <property type="evidence" value="ECO:0007669"/>
    <property type="project" value="UniProtKB-KW"/>
</dbReference>
<reference evidence="11" key="1">
    <citation type="journal article" date="2019" name="Sci. Rep.">
        <title>Draft genome of Tanacetum cinerariifolium, the natural source of mosquito coil.</title>
        <authorList>
            <person name="Yamashiro T."/>
            <person name="Shiraishi A."/>
            <person name="Satake H."/>
            <person name="Nakayama K."/>
        </authorList>
    </citation>
    <scope>NUCLEOTIDE SEQUENCE</scope>
</reference>
<evidence type="ECO:0000256" key="1">
    <source>
        <dbReference type="ARBA" id="ARBA00022722"/>
    </source>
</evidence>
<feature type="non-terminal residue" evidence="11">
    <location>
        <position position="1"/>
    </location>
</feature>
<evidence type="ECO:0000256" key="5">
    <source>
        <dbReference type="ARBA" id="ARBA00022842"/>
    </source>
</evidence>
<proteinExistence type="predicted"/>
<dbReference type="GO" id="GO:0016787">
    <property type="term" value="F:hydrolase activity"/>
    <property type="evidence" value="ECO:0007669"/>
    <property type="project" value="UniProtKB-KW"/>
</dbReference>
<keyword evidence="8" id="KW-0548">Nucleotidyltransferase</keyword>
<name>A0A699JIW5_TANCI</name>
<evidence type="ECO:0000256" key="4">
    <source>
        <dbReference type="ARBA" id="ARBA00022801"/>
    </source>
</evidence>
<evidence type="ECO:0000256" key="3">
    <source>
        <dbReference type="ARBA" id="ARBA00022759"/>
    </source>
</evidence>
<dbReference type="GO" id="GO:0046872">
    <property type="term" value="F:metal ion binding"/>
    <property type="evidence" value="ECO:0007669"/>
    <property type="project" value="UniProtKB-KW"/>
</dbReference>
<evidence type="ECO:0000313" key="11">
    <source>
        <dbReference type="EMBL" id="GFA37370.1"/>
    </source>
</evidence>
<evidence type="ECO:0000256" key="9">
    <source>
        <dbReference type="ARBA" id="ARBA00023172"/>
    </source>
</evidence>